<proteinExistence type="predicted"/>
<evidence type="ECO:0000256" key="4">
    <source>
        <dbReference type="ARBA" id="ARBA00022722"/>
    </source>
</evidence>
<keyword evidence="11 13" id="KW-0234">DNA repair</keyword>
<evidence type="ECO:0000256" key="13">
    <source>
        <dbReference type="PIRNR" id="PIRNR000977"/>
    </source>
</evidence>
<feature type="binding site" evidence="15">
    <location>
        <position position="11"/>
    </location>
    <ligand>
        <name>Mg(2+)</name>
        <dbReference type="ChEBI" id="CHEBI:18420"/>
        <label>2</label>
    </ligand>
</feature>
<dbReference type="Pfam" id="PF08411">
    <property type="entry name" value="ExoI_SH3"/>
    <property type="match status" value="1"/>
</dbReference>
<evidence type="ECO:0000256" key="8">
    <source>
        <dbReference type="ARBA" id="ARBA00022839"/>
    </source>
</evidence>
<dbReference type="Gene3D" id="3.30.420.10">
    <property type="entry name" value="Ribonuclease H-like superfamily/Ribonuclease H"/>
    <property type="match status" value="1"/>
</dbReference>
<gene>
    <name evidence="18" type="primary">sbcB</name>
    <name evidence="18" type="ORF">H0E82_15155</name>
</gene>
<dbReference type="Pfam" id="PF26016">
    <property type="entry name" value="ExoI_C"/>
    <property type="match status" value="1"/>
</dbReference>
<reference evidence="18 19" key="1">
    <citation type="submission" date="2020-07" db="EMBL/GenBank/DDBJ databases">
        <title>isolation of Luteimonas sp. SJ-16.</title>
        <authorList>
            <person name="Huang X.-X."/>
            <person name="Xu L."/>
            <person name="Sun J.-Q."/>
        </authorList>
    </citation>
    <scope>NUCLEOTIDE SEQUENCE [LARGE SCALE GENOMIC DNA]</scope>
    <source>
        <strain evidence="18 19">SJ-16</strain>
    </source>
</reference>
<dbReference type="Proteomes" id="UP000589896">
    <property type="component" value="Unassembled WGS sequence"/>
</dbReference>
<dbReference type="PIRSF" id="PIRSF000977">
    <property type="entry name" value="Exodeoxyribonuclease_I"/>
    <property type="match status" value="1"/>
</dbReference>
<keyword evidence="9 15" id="KW-0460">Magnesium</keyword>
<keyword evidence="8 13" id="KW-0269">Exonuclease</keyword>
<dbReference type="Gene3D" id="1.10.287.1240">
    <property type="match status" value="1"/>
</dbReference>
<dbReference type="InterPro" id="IPR034747">
    <property type="entry name" value="EXOI_SH3"/>
</dbReference>
<evidence type="ECO:0000256" key="11">
    <source>
        <dbReference type="ARBA" id="ARBA00023204"/>
    </source>
</evidence>
<organism evidence="18 19">
    <name type="scientific">Luteimonas deserti</name>
    <dbReference type="NCBI Taxonomy" id="2752306"/>
    <lineage>
        <taxon>Bacteria</taxon>
        <taxon>Pseudomonadati</taxon>
        <taxon>Pseudomonadota</taxon>
        <taxon>Gammaproteobacteria</taxon>
        <taxon>Lysobacterales</taxon>
        <taxon>Lysobacteraceae</taxon>
        <taxon>Luteimonas</taxon>
    </lineage>
</organism>
<keyword evidence="6 13" id="KW-0227">DNA damage</keyword>
<evidence type="ECO:0000256" key="15">
    <source>
        <dbReference type="PIRSR" id="PIRSR000977-2"/>
    </source>
</evidence>
<keyword evidence="5 15" id="KW-0479">Metal-binding</keyword>
<dbReference type="GO" id="GO:0046872">
    <property type="term" value="F:metal ion binding"/>
    <property type="evidence" value="ECO:0007669"/>
    <property type="project" value="UniProtKB-KW"/>
</dbReference>
<dbReference type="PROSITE" id="PS51784">
    <property type="entry name" value="EXOI_SH3"/>
    <property type="match status" value="1"/>
</dbReference>
<evidence type="ECO:0000256" key="5">
    <source>
        <dbReference type="ARBA" id="ARBA00022723"/>
    </source>
</evidence>
<comment type="catalytic activity">
    <reaction evidence="1 13">
        <text>Exonucleolytic cleavage in the 3'- to 5'-direction to yield nucleoside 5'-phosphates.</text>
        <dbReference type="EC" id="3.1.11.1"/>
    </reaction>
</comment>
<dbReference type="AlphaFoldDB" id="A0A7Z0QVY7"/>
<dbReference type="SUPFAM" id="SSF53098">
    <property type="entry name" value="Ribonuclease H-like"/>
    <property type="match status" value="1"/>
</dbReference>
<feature type="binding site" evidence="15">
    <location>
        <position position="180"/>
    </location>
    <ligand>
        <name>Mg(2+)</name>
        <dbReference type="ChEBI" id="CHEBI:18420"/>
        <label>2</label>
    </ligand>
</feature>
<evidence type="ECO:0000256" key="2">
    <source>
        <dbReference type="ARBA" id="ARBA00012108"/>
    </source>
</evidence>
<dbReference type="EC" id="3.1.11.1" evidence="2 13"/>
<evidence type="ECO:0000259" key="16">
    <source>
        <dbReference type="PROSITE" id="PS51784"/>
    </source>
</evidence>
<evidence type="ECO:0000256" key="1">
    <source>
        <dbReference type="ARBA" id="ARBA00000563"/>
    </source>
</evidence>
<dbReference type="InterPro" id="IPR013620">
    <property type="entry name" value="Exonuc_1_SH3"/>
</dbReference>
<comment type="subunit">
    <text evidence="12">Monomer. Interacts with ssb (via C-terminus); this interaction stimulates the exonuclease activity by recruiting the enzyme to its substrate.</text>
</comment>
<comment type="cofactor">
    <cofactor evidence="15">
        <name>Mg(2+)</name>
        <dbReference type="ChEBI" id="CHEBI:18420"/>
    </cofactor>
    <text evidence="15">Binds 2 Mg(2+) ions per monomer.</text>
</comment>
<dbReference type="Gene3D" id="3.30.1520.20">
    <property type="entry name" value="Exonuclease ExoI, domain 2"/>
    <property type="match status" value="1"/>
</dbReference>
<dbReference type="PROSITE" id="PS51785">
    <property type="entry name" value="EXOI_C"/>
    <property type="match status" value="1"/>
</dbReference>
<dbReference type="RefSeq" id="WP_180546294.1">
    <property type="nucleotide sequence ID" value="NZ_JACCJZ010000020.1"/>
</dbReference>
<evidence type="ECO:0000256" key="12">
    <source>
        <dbReference type="ARBA" id="ARBA00046792"/>
    </source>
</evidence>
<dbReference type="InterPro" id="IPR058561">
    <property type="entry name" value="Exonuc_1_C"/>
</dbReference>
<name>A0A7Z0QVY7_9GAMM</name>
<dbReference type="InterPro" id="IPR012337">
    <property type="entry name" value="RNaseH-like_sf"/>
</dbReference>
<evidence type="ECO:0000256" key="10">
    <source>
        <dbReference type="ARBA" id="ARBA00023125"/>
    </source>
</evidence>
<feature type="binding site" evidence="14">
    <location>
        <position position="159"/>
    </location>
    <ligand>
        <name>substrate</name>
    </ligand>
</feature>
<dbReference type="InterPro" id="IPR023607">
    <property type="entry name" value="Exodeoxyribonuclease_I"/>
</dbReference>
<dbReference type="GO" id="GO:0006281">
    <property type="term" value="P:DNA repair"/>
    <property type="evidence" value="ECO:0007669"/>
    <property type="project" value="UniProtKB-KW"/>
</dbReference>
<evidence type="ECO:0000313" key="18">
    <source>
        <dbReference type="EMBL" id="NYZ64075.1"/>
    </source>
</evidence>
<dbReference type="InterPro" id="IPR013520">
    <property type="entry name" value="Ribonucl_H"/>
</dbReference>
<dbReference type="CDD" id="cd06138">
    <property type="entry name" value="ExoI_N"/>
    <property type="match status" value="1"/>
</dbReference>
<dbReference type="GO" id="GO:0008310">
    <property type="term" value="F:single-stranded DNA 3'-5' DNA exonuclease activity"/>
    <property type="evidence" value="ECO:0007669"/>
    <property type="project" value="UniProtKB-EC"/>
</dbReference>
<feature type="domain" description="ExoI C-terminal" evidence="17">
    <location>
        <begin position="354"/>
        <end position="476"/>
    </location>
</feature>
<evidence type="ECO:0000256" key="6">
    <source>
        <dbReference type="ARBA" id="ARBA00022763"/>
    </source>
</evidence>
<dbReference type="SMART" id="SM00479">
    <property type="entry name" value="EXOIII"/>
    <property type="match status" value="1"/>
</dbReference>
<feature type="binding site" evidence="14">
    <location>
        <position position="11"/>
    </location>
    <ligand>
        <name>substrate</name>
    </ligand>
</feature>
<dbReference type="GO" id="GO:0003677">
    <property type="term" value="F:DNA binding"/>
    <property type="evidence" value="ECO:0007669"/>
    <property type="project" value="UniProtKB-KW"/>
</dbReference>
<keyword evidence="7 13" id="KW-0378">Hydrolase</keyword>
<evidence type="ECO:0000313" key="19">
    <source>
        <dbReference type="Proteomes" id="UP000589896"/>
    </source>
</evidence>
<evidence type="ECO:0000256" key="14">
    <source>
        <dbReference type="PIRSR" id="PIRSR000977-1"/>
    </source>
</evidence>
<evidence type="ECO:0000256" key="9">
    <source>
        <dbReference type="ARBA" id="ARBA00022842"/>
    </source>
</evidence>
<sequence length="485" mass="54835">MTDSFLFYDLETFGTDPRRSRIAQFAAIRTDAALNEIEDPIDLFVRPADDLLPSPAATLVTGITPQQAMRDGIPEADAFARIFDEMARPKTCTLGYNSLRFDDEFVRFGLFRNFFDPYEREWRGGNCRWDLLDVMRLWHALRPEGLTWPQREDGATSFKLEHLAAANGVRTGDAHEALSDVRALIGIARLMRAAQPRLWDYAARLRDKRHASSLLDTIGMTPVLHVSQRYPAARLCAAPVLPLARHPKIDTRVVVFDLDAEPDALLDLDADAIAARVFARREDLPEGVARIPLKEVHSNRCPALVAWTHLRAEDFERLSIDVDAVEGRAARLRAAGPALAAKVREVFAVEREFPAPDVDGSLYGGFFGDGDRRRVQQVRATPPTQLAMRDFGFEDQRLDELLFRYRARNWPDTLSTEERRRWDACRRARLAPGTLQSEHDFAGYFTLIDALCAENTGQPQRLALLDALRDWGRELHVQLHGTDPA</sequence>
<dbReference type="FunFam" id="1.20.1280.70:FF:000001">
    <property type="entry name" value="Exodeoxyribonuclease I"/>
    <property type="match status" value="1"/>
</dbReference>
<dbReference type="Pfam" id="PF00929">
    <property type="entry name" value="RNase_T"/>
    <property type="match status" value="1"/>
</dbReference>
<keyword evidence="19" id="KW-1185">Reference proteome</keyword>
<feature type="binding site" evidence="15">
    <location>
        <position position="9"/>
    </location>
    <ligand>
        <name>Mg(2+)</name>
        <dbReference type="ChEBI" id="CHEBI:18420"/>
        <label>1</label>
    </ligand>
</feature>
<dbReference type="NCBIfam" id="NF008746">
    <property type="entry name" value="PRK11779.1"/>
    <property type="match status" value="1"/>
</dbReference>
<evidence type="ECO:0000256" key="7">
    <source>
        <dbReference type="ARBA" id="ARBA00022801"/>
    </source>
</evidence>
<protein>
    <recommendedName>
        <fullName evidence="3 13">Exodeoxyribonuclease I</fullName>
        <ecNumber evidence="2 13">3.1.11.1</ecNumber>
    </recommendedName>
</protein>
<dbReference type="InterPro" id="IPR038649">
    <property type="entry name" value="EXOI_SH3_sf"/>
</dbReference>
<evidence type="ECO:0000256" key="3">
    <source>
        <dbReference type="ARBA" id="ARBA00019900"/>
    </source>
</evidence>
<dbReference type="InterPro" id="IPR036397">
    <property type="entry name" value="RNaseH_sf"/>
</dbReference>
<dbReference type="FunFam" id="3.30.420.10:FF:000033">
    <property type="entry name" value="Exodeoxyribonuclease I"/>
    <property type="match status" value="1"/>
</dbReference>
<keyword evidence="10" id="KW-0238">DNA-binding</keyword>
<dbReference type="EMBL" id="JACCJZ010000020">
    <property type="protein sequence ID" value="NYZ64075.1"/>
    <property type="molecule type" value="Genomic_DNA"/>
</dbReference>
<dbReference type="Gene3D" id="1.20.1280.70">
    <property type="entry name" value="Exonuclease ExoI, domain 3"/>
    <property type="match status" value="1"/>
</dbReference>
<feature type="domain" description="ExoI SH3-like" evidence="16">
    <location>
        <begin position="196"/>
        <end position="351"/>
    </location>
</feature>
<keyword evidence="4 13" id="KW-0540">Nuclease</keyword>
<evidence type="ECO:0000259" key="17">
    <source>
        <dbReference type="PROSITE" id="PS51785"/>
    </source>
</evidence>
<comment type="caution">
    <text evidence="18">The sequence shown here is derived from an EMBL/GenBank/DDBJ whole genome shotgun (WGS) entry which is preliminary data.</text>
</comment>
<accession>A0A7Z0QVY7</accession>